<evidence type="ECO:0000313" key="5">
    <source>
        <dbReference type="Proteomes" id="UP000632222"/>
    </source>
</evidence>
<dbReference type="Proteomes" id="UP000632222">
    <property type="component" value="Unassembled WGS sequence"/>
</dbReference>
<dbReference type="InterPro" id="IPR036737">
    <property type="entry name" value="OmpA-like_sf"/>
</dbReference>
<dbReference type="PROSITE" id="PS51123">
    <property type="entry name" value="OMPA_2"/>
    <property type="match status" value="1"/>
</dbReference>
<reference evidence="5" key="1">
    <citation type="journal article" date="2019" name="Int. J. Syst. Evol. Microbiol.">
        <title>The Global Catalogue of Microorganisms (GCM) 10K type strain sequencing project: providing services to taxonomists for standard genome sequencing and annotation.</title>
        <authorList>
            <consortium name="The Broad Institute Genomics Platform"/>
            <consortium name="The Broad Institute Genome Sequencing Center for Infectious Disease"/>
            <person name="Wu L."/>
            <person name="Ma J."/>
        </authorList>
    </citation>
    <scope>NUCLEOTIDE SEQUENCE [LARGE SCALE GENOMIC DNA]</scope>
    <source>
        <strain evidence="5">JCM 14370</strain>
    </source>
</reference>
<protein>
    <recommendedName>
        <fullName evidence="3">OmpA-like domain-containing protein</fullName>
    </recommendedName>
</protein>
<dbReference type="Pfam" id="PF00691">
    <property type="entry name" value="OmpA"/>
    <property type="match status" value="1"/>
</dbReference>
<dbReference type="PANTHER" id="PTHR30329">
    <property type="entry name" value="STATOR ELEMENT OF FLAGELLAR MOTOR COMPLEX"/>
    <property type="match status" value="1"/>
</dbReference>
<keyword evidence="1 2" id="KW-0472">Membrane</keyword>
<dbReference type="InterPro" id="IPR050330">
    <property type="entry name" value="Bact_OuterMem_StrucFunc"/>
</dbReference>
<evidence type="ECO:0000259" key="3">
    <source>
        <dbReference type="PROSITE" id="PS51123"/>
    </source>
</evidence>
<feature type="domain" description="OmpA-like" evidence="3">
    <location>
        <begin position="79"/>
        <end position="196"/>
    </location>
</feature>
<keyword evidence="5" id="KW-1185">Reference proteome</keyword>
<feature type="transmembrane region" description="Helical" evidence="2">
    <location>
        <begin position="21"/>
        <end position="42"/>
    </location>
</feature>
<dbReference type="InterPro" id="IPR006665">
    <property type="entry name" value="OmpA-like"/>
</dbReference>
<name>A0ABQ2CYF5_9DEIO</name>
<dbReference type="EMBL" id="BMOD01000002">
    <property type="protein sequence ID" value="GGJ26111.1"/>
    <property type="molecule type" value="Genomic_DNA"/>
</dbReference>
<dbReference type="PANTHER" id="PTHR30329:SF21">
    <property type="entry name" value="LIPOPROTEIN YIAD-RELATED"/>
    <property type="match status" value="1"/>
</dbReference>
<evidence type="ECO:0000313" key="4">
    <source>
        <dbReference type="EMBL" id="GGJ26111.1"/>
    </source>
</evidence>
<keyword evidence="2" id="KW-1133">Transmembrane helix</keyword>
<evidence type="ECO:0000256" key="1">
    <source>
        <dbReference type="PROSITE-ProRule" id="PRU00473"/>
    </source>
</evidence>
<sequence>MIRKQREIETNTYLAFSDLMLNLVFVLVFFIAGILVVGQAGWDQVRYRKAQDAVYAAITHSDLKNKPIYLPPTRRNDPPGVQRWAFPAQKMFKSGTAELSADGKNILVSFARVLKQNQLWKRIRIEGHTQTTRTGTKESWALSAARASAVADAIYSEGGIPSFYLAVAARGGQTPFKGIKFDRENDRVEVVIEYSQKAFQ</sequence>
<evidence type="ECO:0000256" key="2">
    <source>
        <dbReference type="SAM" id="Phobius"/>
    </source>
</evidence>
<comment type="caution">
    <text evidence="4">The sequence shown here is derived from an EMBL/GenBank/DDBJ whole genome shotgun (WGS) entry which is preliminary data.</text>
</comment>
<keyword evidence="2" id="KW-0812">Transmembrane</keyword>
<proteinExistence type="predicted"/>
<organism evidence="4 5">
    <name type="scientific">Deinococcus roseus</name>
    <dbReference type="NCBI Taxonomy" id="392414"/>
    <lineage>
        <taxon>Bacteria</taxon>
        <taxon>Thermotogati</taxon>
        <taxon>Deinococcota</taxon>
        <taxon>Deinococci</taxon>
        <taxon>Deinococcales</taxon>
        <taxon>Deinococcaceae</taxon>
        <taxon>Deinococcus</taxon>
    </lineage>
</organism>
<gene>
    <name evidence="4" type="ORF">GCM10008938_10300</name>
</gene>
<dbReference type="SUPFAM" id="SSF103088">
    <property type="entry name" value="OmpA-like"/>
    <property type="match status" value="1"/>
</dbReference>
<dbReference type="RefSeq" id="WP_189000866.1">
    <property type="nucleotide sequence ID" value="NZ_BMOD01000002.1"/>
</dbReference>
<dbReference type="Gene3D" id="3.30.1330.60">
    <property type="entry name" value="OmpA-like domain"/>
    <property type="match status" value="1"/>
</dbReference>
<accession>A0ABQ2CYF5</accession>